<feature type="region of interest" description="Disordered" evidence="1">
    <location>
        <begin position="1"/>
        <end position="22"/>
    </location>
</feature>
<keyword evidence="2" id="KW-0812">Transmembrane</keyword>
<dbReference type="InterPro" id="IPR055925">
    <property type="entry name" value="DUF7502"/>
</dbReference>
<feature type="transmembrane region" description="Helical" evidence="2">
    <location>
        <begin position="45"/>
        <end position="70"/>
    </location>
</feature>
<proteinExistence type="predicted"/>
<protein>
    <submittedName>
        <fullName evidence="3">Uncharacterized protein</fullName>
    </submittedName>
</protein>
<evidence type="ECO:0000313" key="4">
    <source>
        <dbReference type="Proteomes" id="UP000007954"/>
    </source>
</evidence>
<feature type="transmembrane region" description="Helical" evidence="2">
    <location>
        <begin position="90"/>
        <end position="114"/>
    </location>
</feature>
<dbReference type="Proteomes" id="UP000007954">
    <property type="component" value="Chromosome"/>
</dbReference>
<gene>
    <name evidence="3" type="ordered locus">Hqrw_1880</name>
</gene>
<evidence type="ECO:0000256" key="1">
    <source>
        <dbReference type="SAM" id="MobiDB-lite"/>
    </source>
</evidence>
<sequence length="321" mass="33885">MSENGNNKLTDEVSAEQSRGGIETQQEQIKRALAEIRKEGFKIAVVYAVVDAAIVTLLINIILLFVGIPLGMPSRVPIPSAIVTILRDTIAITITEPTIATGAVLGVGIGLLIIPIEVGIRIRRPLVDQFAAANPSLQESLQTARDATEANQQSAIVKRLYDDVLKGLNQASSIGLINLRRVATAVVILMILSGATVQLAVVDLSLDEFGADSAVTVAGDREETEYSGLKNGSSILGDETSIREGQQTQNATISTSGSDGGGNADRDSPTAYTNSGFSAEDVQTQQAAFDSDEAVQNAALIREYNLAIRDNSDQTDTTASS</sequence>
<feature type="region of interest" description="Disordered" evidence="1">
    <location>
        <begin position="246"/>
        <end position="277"/>
    </location>
</feature>
<accession>G0LI78</accession>
<evidence type="ECO:0000313" key="3">
    <source>
        <dbReference type="EMBL" id="CCC39798.1"/>
    </source>
</evidence>
<feature type="compositionally biased region" description="Polar residues" evidence="1">
    <location>
        <begin position="246"/>
        <end position="257"/>
    </location>
</feature>
<evidence type="ECO:0000256" key="2">
    <source>
        <dbReference type="SAM" id="Phobius"/>
    </source>
</evidence>
<feature type="transmembrane region" description="Helical" evidence="2">
    <location>
        <begin position="182"/>
        <end position="201"/>
    </location>
</feature>
<dbReference type="EMBL" id="FR746099">
    <property type="protein sequence ID" value="CCC39798.1"/>
    <property type="molecule type" value="Genomic_DNA"/>
</dbReference>
<keyword evidence="2" id="KW-1133">Transmembrane helix</keyword>
<dbReference type="KEGG" id="hwc:Hqrw_1880"/>
<organism evidence="3 4">
    <name type="scientific">Haloquadratum walsbyi (strain DSM 16854 / JCM 12705 / C23)</name>
    <dbReference type="NCBI Taxonomy" id="768065"/>
    <lineage>
        <taxon>Archaea</taxon>
        <taxon>Methanobacteriati</taxon>
        <taxon>Methanobacteriota</taxon>
        <taxon>Stenosarchaea group</taxon>
        <taxon>Halobacteria</taxon>
        <taxon>Halobacteriales</taxon>
        <taxon>Haloferacaceae</taxon>
        <taxon>Haloquadratum</taxon>
    </lineage>
</organism>
<name>G0LI78_HALWC</name>
<dbReference type="HOGENOM" id="CLU_074997_0_0_2"/>
<dbReference type="Pfam" id="PF24334">
    <property type="entry name" value="DUF7502"/>
    <property type="match status" value="1"/>
</dbReference>
<keyword evidence="2" id="KW-0472">Membrane</keyword>
<dbReference type="AlphaFoldDB" id="G0LI78"/>
<reference evidence="3 4" key="1">
    <citation type="journal article" date="2011" name="PLoS ONE">
        <title>Haloquadratum walsbyi: limited diversity in a global pond.</title>
        <authorList>
            <person name="Dyall-Smith M."/>
            <person name="Pfeiffer F."/>
            <person name="Klee K."/>
            <person name="Palm P."/>
            <person name="Gross K."/>
            <person name="Schuster S.C."/>
            <person name="Rampp M."/>
            <person name="Oesterhelt D."/>
        </authorList>
    </citation>
    <scope>NUCLEOTIDE SEQUENCE [LARGE SCALE GENOMIC DNA]</scope>
    <source>
        <strain evidence="4">DSM 16854 / JCM 12705 / C23</strain>
    </source>
</reference>